<dbReference type="InterPro" id="IPR004441">
    <property type="entry name" value="rRNA_MeTrfase_TrmH"/>
</dbReference>
<comment type="subcellular location">
    <subcellularLocation>
        <location evidence="6">Cytoplasm</location>
    </subcellularLocation>
</comment>
<keyword evidence="5 6" id="KW-0949">S-adenosyl-L-methionine</keyword>
<feature type="binding site" evidence="6">
    <location>
        <position position="227"/>
    </location>
    <ligand>
        <name>S-adenosyl-L-methionine</name>
        <dbReference type="ChEBI" id="CHEBI:59789"/>
    </ligand>
</feature>
<proteinExistence type="inferred from homology"/>
<dbReference type="EMBL" id="CP119078">
    <property type="protein sequence ID" value="WED43014.1"/>
    <property type="molecule type" value="Genomic_DNA"/>
</dbReference>
<comment type="function">
    <text evidence="6">Specifically methylates the ribose of guanosine 2251 in 23S rRNA.</text>
</comment>
<keyword evidence="1 6" id="KW-0963">Cytoplasm</keyword>
<comment type="similarity">
    <text evidence="6">Belongs to the class IV-like SAM-binding methyltransferase superfamily. RNA methyltransferase TrmH family. RlmB subfamily.</text>
</comment>
<dbReference type="Gene3D" id="3.30.1330.30">
    <property type="match status" value="1"/>
</dbReference>
<evidence type="ECO:0000256" key="5">
    <source>
        <dbReference type="ARBA" id="ARBA00022691"/>
    </source>
</evidence>
<evidence type="ECO:0000313" key="9">
    <source>
        <dbReference type="Proteomes" id="UP001222087"/>
    </source>
</evidence>
<dbReference type="Pfam" id="PF08032">
    <property type="entry name" value="SpoU_sub_bind"/>
    <property type="match status" value="1"/>
</dbReference>
<sequence>MSEHYVFGLHAVNALLANSHRPTKKLYVNQERLDKKLQALLTLAAEKGIPIEKLTTQKMNQRFSEFAHQGVVACAGTFPEYGENDLLALLANAKKPCLILILDGVTDPHNLGACLRTADATGVDFVMIPKDKSAGITPVVSKVACGAAESIPVVRVTNLVRAMEIIKQEGVWIYGAAGEAVDTVYSVDCKTSLAIVLGAEGEGLRRLTREHCDGLFAIPMFGSVESLNVSVATGVCLYEVVRQRQVM</sequence>
<dbReference type="InterPro" id="IPR024915">
    <property type="entry name" value="23S_rRNA_MeTrfase_RlmB"/>
</dbReference>
<evidence type="ECO:0000256" key="1">
    <source>
        <dbReference type="ARBA" id="ARBA00022490"/>
    </source>
</evidence>
<dbReference type="HAMAP" id="MF_01887">
    <property type="entry name" value="23SrRNA_methyltr_B"/>
    <property type="match status" value="1"/>
</dbReference>
<dbReference type="InterPro" id="IPR029064">
    <property type="entry name" value="Ribosomal_eL30-like_sf"/>
</dbReference>
<dbReference type="SUPFAM" id="SSF75217">
    <property type="entry name" value="alpha/beta knot"/>
    <property type="match status" value="1"/>
</dbReference>
<gene>
    <name evidence="6 8" type="primary">rlmB</name>
    <name evidence="8" type="ORF">PXX05_14110</name>
</gene>
<dbReference type="InterPro" id="IPR001537">
    <property type="entry name" value="SpoU_MeTrfase"/>
</dbReference>
<evidence type="ECO:0000313" key="8">
    <source>
        <dbReference type="EMBL" id="WED43014.1"/>
    </source>
</evidence>
<dbReference type="Proteomes" id="UP001222087">
    <property type="component" value="Chromosome"/>
</dbReference>
<evidence type="ECO:0000256" key="6">
    <source>
        <dbReference type="HAMAP-Rule" id="MF_01887"/>
    </source>
</evidence>
<keyword evidence="3 6" id="KW-0489">Methyltransferase</keyword>
<evidence type="ECO:0000256" key="4">
    <source>
        <dbReference type="ARBA" id="ARBA00022679"/>
    </source>
</evidence>
<dbReference type="InterPro" id="IPR029028">
    <property type="entry name" value="Alpha/beta_knot_MTases"/>
</dbReference>
<feature type="domain" description="RNA 2-O ribose methyltransferase substrate binding" evidence="7">
    <location>
        <begin position="5"/>
        <end position="81"/>
    </location>
</feature>
<feature type="binding site" evidence="6">
    <location>
        <position position="198"/>
    </location>
    <ligand>
        <name>S-adenosyl-L-methionine</name>
        <dbReference type="ChEBI" id="CHEBI:59789"/>
    </ligand>
</feature>
<dbReference type="RefSeq" id="WP_275088828.1">
    <property type="nucleotide sequence ID" value="NZ_CP119078.1"/>
</dbReference>
<dbReference type="CDD" id="cd18103">
    <property type="entry name" value="SpoU-like_RlmB"/>
    <property type="match status" value="1"/>
</dbReference>
<dbReference type="InterPro" id="IPR029026">
    <property type="entry name" value="tRNA_m1G_MTases_N"/>
</dbReference>
<dbReference type="NCBIfam" id="TIGR00186">
    <property type="entry name" value="rRNA_methyl_3"/>
    <property type="match status" value="1"/>
</dbReference>
<keyword evidence="9" id="KW-1185">Reference proteome</keyword>
<evidence type="ECO:0000256" key="3">
    <source>
        <dbReference type="ARBA" id="ARBA00022603"/>
    </source>
</evidence>
<dbReference type="SMART" id="SM00967">
    <property type="entry name" value="SpoU_sub_bind"/>
    <property type="match status" value="1"/>
</dbReference>
<dbReference type="PANTHER" id="PTHR46429">
    <property type="entry name" value="23S RRNA (GUANOSINE-2'-O-)-METHYLTRANSFERASE RLMB"/>
    <property type="match status" value="1"/>
</dbReference>
<keyword evidence="2 6" id="KW-0698">rRNA processing</keyword>
<name>A0ABY8ATA8_9GAMM</name>
<dbReference type="PANTHER" id="PTHR46429:SF1">
    <property type="entry name" value="23S RRNA (GUANOSINE-2'-O-)-METHYLTRANSFERASE RLMB"/>
    <property type="match status" value="1"/>
</dbReference>
<feature type="binding site" evidence="6">
    <location>
        <position position="218"/>
    </location>
    <ligand>
        <name>S-adenosyl-L-methionine</name>
        <dbReference type="ChEBI" id="CHEBI:59789"/>
    </ligand>
</feature>
<accession>A0ABY8ATA8</accession>
<evidence type="ECO:0000256" key="2">
    <source>
        <dbReference type="ARBA" id="ARBA00022552"/>
    </source>
</evidence>
<dbReference type="Gene3D" id="3.40.1280.10">
    <property type="match status" value="1"/>
</dbReference>
<dbReference type="Pfam" id="PF00588">
    <property type="entry name" value="SpoU_methylase"/>
    <property type="match status" value="1"/>
</dbReference>
<evidence type="ECO:0000259" key="7">
    <source>
        <dbReference type="SMART" id="SM00967"/>
    </source>
</evidence>
<reference evidence="8 9" key="1">
    <citation type="submission" date="2023-02" db="EMBL/GenBank/DDBJ databases">
        <title>Genome Sequence of L. cardiaca H63T.</title>
        <authorList>
            <person name="Lopez A.E."/>
            <person name="Cianciotto N.P."/>
        </authorList>
    </citation>
    <scope>NUCLEOTIDE SEQUENCE [LARGE SCALE GENOMIC DNA]</scope>
    <source>
        <strain evidence="8 9">H63</strain>
    </source>
</reference>
<organism evidence="8 9">
    <name type="scientific">Legionella cardiaca</name>
    <dbReference type="NCBI Taxonomy" id="1071983"/>
    <lineage>
        <taxon>Bacteria</taxon>
        <taxon>Pseudomonadati</taxon>
        <taxon>Pseudomonadota</taxon>
        <taxon>Gammaproteobacteria</taxon>
        <taxon>Legionellales</taxon>
        <taxon>Legionellaceae</taxon>
        <taxon>Legionella</taxon>
    </lineage>
</organism>
<protein>
    <recommendedName>
        <fullName evidence="6">23S rRNA (guanosine-2'-O-)-methyltransferase RlmB</fullName>
        <ecNumber evidence="6">2.1.1.185</ecNumber>
    </recommendedName>
    <alternativeName>
        <fullName evidence="6">23S rRNA (guanosine2251 2'-O)-methyltransferase</fullName>
    </alternativeName>
    <alternativeName>
        <fullName evidence="6">23S rRNA Gm2251 2'-O-methyltransferase</fullName>
    </alternativeName>
</protein>
<dbReference type="EC" id="2.1.1.185" evidence="6"/>
<comment type="catalytic activity">
    <reaction evidence="6">
        <text>guanosine(2251) in 23S rRNA + S-adenosyl-L-methionine = 2'-O-methylguanosine(2251) in 23S rRNA + S-adenosyl-L-homocysteine + H(+)</text>
        <dbReference type="Rhea" id="RHEA:24140"/>
        <dbReference type="Rhea" id="RHEA-COMP:10239"/>
        <dbReference type="Rhea" id="RHEA-COMP:10241"/>
        <dbReference type="ChEBI" id="CHEBI:15378"/>
        <dbReference type="ChEBI" id="CHEBI:57856"/>
        <dbReference type="ChEBI" id="CHEBI:59789"/>
        <dbReference type="ChEBI" id="CHEBI:74269"/>
        <dbReference type="ChEBI" id="CHEBI:74445"/>
        <dbReference type="EC" id="2.1.1.185"/>
    </reaction>
</comment>
<dbReference type="SUPFAM" id="SSF55315">
    <property type="entry name" value="L30e-like"/>
    <property type="match status" value="1"/>
</dbReference>
<keyword evidence="4 6" id="KW-0808">Transferase</keyword>
<dbReference type="InterPro" id="IPR013123">
    <property type="entry name" value="SpoU_subst-bd"/>
</dbReference>